<feature type="region of interest" description="Disordered" evidence="2">
    <location>
        <begin position="30"/>
        <end position="99"/>
    </location>
</feature>
<dbReference type="AlphaFoldDB" id="A0A556SYV7"/>
<dbReference type="Pfam" id="PF01476">
    <property type="entry name" value="LysM"/>
    <property type="match status" value="1"/>
</dbReference>
<dbReference type="PROSITE" id="PS51257">
    <property type="entry name" value="PROKAR_LIPOPROTEIN"/>
    <property type="match status" value="1"/>
</dbReference>
<feature type="compositionally biased region" description="Low complexity" evidence="2">
    <location>
        <begin position="77"/>
        <end position="99"/>
    </location>
</feature>
<feature type="chain" id="PRO_5022195524" evidence="3">
    <location>
        <begin position="31"/>
        <end position="398"/>
    </location>
</feature>
<comment type="caution">
    <text evidence="5">The sequence shown here is derived from an EMBL/GenBank/DDBJ whole genome shotgun (WGS) entry which is preliminary data.</text>
</comment>
<dbReference type="InterPro" id="IPR011055">
    <property type="entry name" value="Dup_hybrid_motif"/>
</dbReference>
<evidence type="ECO:0000256" key="2">
    <source>
        <dbReference type="SAM" id="MobiDB-lite"/>
    </source>
</evidence>
<evidence type="ECO:0000313" key="6">
    <source>
        <dbReference type="Proteomes" id="UP000319483"/>
    </source>
</evidence>
<dbReference type="Gene3D" id="3.10.350.10">
    <property type="entry name" value="LysM domain"/>
    <property type="match status" value="1"/>
</dbReference>
<dbReference type="InterPro" id="IPR016047">
    <property type="entry name" value="M23ase_b-sheet_dom"/>
</dbReference>
<dbReference type="EMBL" id="VMHM01000001">
    <property type="protein sequence ID" value="TSK06313.1"/>
    <property type="molecule type" value="Genomic_DNA"/>
</dbReference>
<organism evidence="5 6">
    <name type="scientific">Gilliamella apicola</name>
    <dbReference type="NCBI Taxonomy" id="1196095"/>
    <lineage>
        <taxon>Bacteria</taxon>
        <taxon>Pseudomonadati</taxon>
        <taxon>Pseudomonadota</taxon>
        <taxon>Gammaproteobacteria</taxon>
        <taxon>Orbales</taxon>
        <taxon>Orbaceae</taxon>
        <taxon>Gilliamella</taxon>
    </lineage>
</organism>
<dbReference type="PROSITE" id="PS51782">
    <property type="entry name" value="LYSM"/>
    <property type="match status" value="1"/>
</dbReference>
<feature type="compositionally biased region" description="Low complexity" evidence="2">
    <location>
        <begin position="200"/>
        <end position="262"/>
    </location>
</feature>
<feature type="compositionally biased region" description="Polar residues" evidence="2">
    <location>
        <begin position="263"/>
        <end position="273"/>
    </location>
</feature>
<dbReference type="GO" id="GO:0004222">
    <property type="term" value="F:metalloendopeptidase activity"/>
    <property type="evidence" value="ECO:0007669"/>
    <property type="project" value="TreeGrafter"/>
</dbReference>
<dbReference type="PANTHER" id="PTHR21666">
    <property type="entry name" value="PEPTIDASE-RELATED"/>
    <property type="match status" value="1"/>
</dbReference>
<feature type="region of interest" description="Disordered" evidence="2">
    <location>
        <begin position="190"/>
        <end position="273"/>
    </location>
</feature>
<dbReference type="InterPro" id="IPR018392">
    <property type="entry name" value="LysM"/>
</dbReference>
<dbReference type="SUPFAM" id="SSF51261">
    <property type="entry name" value="Duplicated hybrid motif"/>
    <property type="match status" value="1"/>
</dbReference>
<protein>
    <submittedName>
        <fullName evidence="5">Murein hydrolase activator NlpD</fullName>
    </submittedName>
</protein>
<evidence type="ECO:0000259" key="4">
    <source>
        <dbReference type="PROSITE" id="PS51782"/>
    </source>
</evidence>
<keyword evidence="3" id="KW-0732">Signal</keyword>
<feature type="compositionally biased region" description="Low complexity" evidence="2">
    <location>
        <begin position="53"/>
        <end position="69"/>
    </location>
</feature>
<feature type="signal peptide" evidence="3">
    <location>
        <begin position="1"/>
        <end position="30"/>
    </location>
</feature>
<dbReference type="GO" id="GO:0009279">
    <property type="term" value="C:cell outer membrane"/>
    <property type="evidence" value="ECO:0007669"/>
    <property type="project" value="TreeGrafter"/>
</dbReference>
<dbReference type="Gene3D" id="2.70.70.10">
    <property type="entry name" value="Glucose Permease (Domain IIA)"/>
    <property type="match status" value="1"/>
</dbReference>
<dbReference type="InterPro" id="IPR050570">
    <property type="entry name" value="Cell_wall_metabolism_enzyme"/>
</dbReference>
<name>A0A556SYV7_9GAMM</name>
<dbReference type="SMART" id="SM00257">
    <property type="entry name" value="LysM"/>
    <property type="match status" value="1"/>
</dbReference>
<proteinExistence type="inferred from homology"/>
<evidence type="ECO:0000313" key="5">
    <source>
        <dbReference type="EMBL" id="TSK06313.1"/>
    </source>
</evidence>
<dbReference type="InterPro" id="IPR036779">
    <property type="entry name" value="LysM_dom_sf"/>
</dbReference>
<dbReference type="Proteomes" id="UP000319483">
    <property type="component" value="Unassembled WGS sequence"/>
</dbReference>
<dbReference type="PANTHER" id="PTHR21666:SF263">
    <property type="entry name" value="MUREIN HYDROLASE ACTIVATOR NLPD"/>
    <property type="match status" value="1"/>
</dbReference>
<accession>A0A556SYV7</accession>
<dbReference type="CDD" id="cd00118">
    <property type="entry name" value="LysM"/>
    <property type="match status" value="1"/>
</dbReference>
<reference evidence="5 6" key="1">
    <citation type="submission" date="2019-07" db="EMBL/GenBank/DDBJ databases">
        <title>Gilliamella genomes.</title>
        <authorList>
            <person name="Zheng H."/>
        </authorList>
    </citation>
    <scope>NUCLEOTIDE SEQUENCE [LARGE SCALE GENOMIC DNA]</scope>
    <source>
        <strain evidence="5 6">W8127</strain>
    </source>
</reference>
<gene>
    <name evidence="5" type="primary">nlpD</name>
    <name evidence="5" type="ORF">FPQ15_00305</name>
</gene>
<feature type="domain" description="LysM" evidence="4">
    <location>
        <begin position="124"/>
        <end position="168"/>
    </location>
</feature>
<dbReference type="GO" id="GO:0032153">
    <property type="term" value="C:cell division site"/>
    <property type="evidence" value="ECO:0007669"/>
    <property type="project" value="TreeGrafter"/>
</dbReference>
<dbReference type="Pfam" id="PF01551">
    <property type="entry name" value="Peptidase_M23"/>
    <property type="match status" value="1"/>
</dbReference>
<keyword evidence="5" id="KW-0378">Hydrolase</keyword>
<dbReference type="NCBIfam" id="NF008123">
    <property type="entry name" value="PRK10871.1"/>
    <property type="match status" value="1"/>
</dbReference>
<evidence type="ECO:0000256" key="1">
    <source>
        <dbReference type="ARBA" id="ARBA00038420"/>
    </source>
</evidence>
<comment type="similarity">
    <text evidence="1">Belongs to the E.coli NlpD/Haemophilus LppB family.</text>
</comment>
<evidence type="ECO:0000256" key="3">
    <source>
        <dbReference type="SAM" id="SignalP"/>
    </source>
</evidence>
<dbReference type="CDD" id="cd12797">
    <property type="entry name" value="M23_peptidase"/>
    <property type="match status" value="1"/>
</dbReference>
<sequence length="398" mass="42082">MKGVALKKILTLTCLSLVITACTQSNPAQIEDISDFSGGSSKTGYSKPPVNISTGSGVSPSSVPSNTNSTQVPKPVTTSSSNNGDANNNTNSNVNSNNGVIITNDRVSYNRNYDEIPKGGYQGDTYTVSRGDTLYYIAWVTGNDYRSLAAKNNIKKPYSVSIGQVLDVSGGTTVVTQQVTSNQTTQQVAVTNQKSKVPDTKTTPTTSTTTTTTTKTPTPVPTPVLTTTTTTTTTTSGKNNKTSSVVQTTQTVTDSVNDTTNNGKTNSSDTGTSKTKVANITWQWPAKGKIIEKFSNASKGIDIAGGLGNKVMAAADGRVVYSGNALPGYGNLIIIKHNDDYLTAYAHNQSILVKEQQAVRAGEQIATMGATGTSSVRLHFEIRYKAKSVDPLKYLSKN</sequence>